<evidence type="ECO:0000313" key="2">
    <source>
        <dbReference type="Proteomes" id="UP000621500"/>
    </source>
</evidence>
<comment type="caution">
    <text evidence="1">The sequence shown here is derived from an EMBL/GenBank/DDBJ whole genome shotgun (WGS) entry which is preliminary data.</text>
</comment>
<name>A0ABQ4EW41_9ACTN</name>
<keyword evidence="2" id="KW-1185">Reference proteome</keyword>
<reference evidence="1 2" key="1">
    <citation type="submission" date="2021-01" db="EMBL/GenBank/DDBJ databases">
        <title>Whole genome shotgun sequence of Plantactinospora mayteni NBRC 109088.</title>
        <authorList>
            <person name="Komaki H."/>
            <person name="Tamura T."/>
        </authorList>
    </citation>
    <scope>NUCLEOTIDE SEQUENCE [LARGE SCALE GENOMIC DNA]</scope>
    <source>
        <strain evidence="1 2">NBRC 109088</strain>
    </source>
</reference>
<organism evidence="1 2">
    <name type="scientific">Plantactinospora mayteni</name>
    <dbReference type="NCBI Taxonomy" id="566021"/>
    <lineage>
        <taxon>Bacteria</taxon>
        <taxon>Bacillati</taxon>
        <taxon>Actinomycetota</taxon>
        <taxon>Actinomycetes</taxon>
        <taxon>Micromonosporales</taxon>
        <taxon>Micromonosporaceae</taxon>
        <taxon>Plantactinospora</taxon>
    </lineage>
</organism>
<dbReference type="EMBL" id="BONX01000038">
    <property type="protein sequence ID" value="GIG98900.1"/>
    <property type="molecule type" value="Genomic_DNA"/>
</dbReference>
<gene>
    <name evidence="1" type="ORF">Pma05_54730</name>
</gene>
<sequence>MEKLADAAAKTNQGVMTVVLQHSGLTADHRMDPANKKATMSIAIPDPAGDTLRAELIQIGTDLYVRTRDLPGVPKMWMHIGVATLPAGSSFNLLAESDHTGAADLVSCVVTAKRKGGADFVGTLDLTRSHSISRKVLDGLGPKATAVPFSAVTSPDGNFFEFNIDVPSVDPTYGALRYTYSRSDGVDAKRPAASEVTDITALPRSVIDRFEL</sequence>
<evidence type="ECO:0000313" key="1">
    <source>
        <dbReference type="EMBL" id="GIG98900.1"/>
    </source>
</evidence>
<accession>A0ABQ4EW41</accession>
<dbReference type="RefSeq" id="WP_203860322.1">
    <property type="nucleotide sequence ID" value="NZ_BAAAZQ010000031.1"/>
</dbReference>
<proteinExistence type="predicted"/>
<dbReference type="Proteomes" id="UP000621500">
    <property type="component" value="Unassembled WGS sequence"/>
</dbReference>
<protein>
    <submittedName>
        <fullName evidence="1">Uncharacterized protein</fullName>
    </submittedName>
</protein>